<dbReference type="InterPro" id="IPR050984">
    <property type="entry name" value="Gfo/Idh/MocA_domain"/>
</dbReference>
<dbReference type="RefSeq" id="WP_377251309.1">
    <property type="nucleotide sequence ID" value="NZ_JBHLUH010000023.1"/>
</dbReference>
<dbReference type="Pfam" id="PF22725">
    <property type="entry name" value="GFO_IDH_MocA_C3"/>
    <property type="match status" value="1"/>
</dbReference>
<dbReference type="Proteomes" id="UP001589867">
    <property type="component" value="Unassembled WGS sequence"/>
</dbReference>
<dbReference type="SUPFAM" id="SSF51735">
    <property type="entry name" value="NAD(P)-binding Rossmann-fold domains"/>
    <property type="match status" value="1"/>
</dbReference>
<comment type="similarity">
    <text evidence="1">Belongs to the Gfo/Idh/MocA family.</text>
</comment>
<feature type="domain" description="GFO/IDH/MocA-like oxidoreductase" evidence="4">
    <location>
        <begin position="137"/>
        <end position="256"/>
    </location>
</feature>
<keyword evidence="2" id="KW-0560">Oxidoreductase</keyword>
<organism evidence="5 6">
    <name type="scientific">Phytohabitans kaempferiae</name>
    <dbReference type="NCBI Taxonomy" id="1620943"/>
    <lineage>
        <taxon>Bacteria</taxon>
        <taxon>Bacillati</taxon>
        <taxon>Actinomycetota</taxon>
        <taxon>Actinomycetes</taxon>
        <taxon>Micromonosporales</taxon>
        <taxon>Micromonosporaceae</taxon>
    </lineage>
</organism>
<sequence length="343" mass="36243">MATVLEPVRIGILGAARVAPDAVVTPARATGSRLTAIAARDTGRARRFAADHGVERVLPGYAEVVADESVDLVYNPLPNSLHTPWNLAAISAGKHVLSEKPFSANAAEAAAVRDAGECAGVVVADGFHYRYHPVTLRLLELVTRGELGDVLDVTAIVVIPRPPAGDLRLSVDLAGGALMDGGCYALHAVSLVSAALDGTATLRGAGGREFPDLPGVDERVEALFELPGGAEGHAVCWMAGDRTELSLTVTGTRATARAENFILPHIDDRLTVTWPGGERVERLGRRSSYTYQLQAVLRAIRYGTPLPTDSSDAVATMGLVDAVYRAASLPPRRSSPVRHVTDR</sequence>
<dbReference type="InterPro" id="IPR000683">
    <property type="entry name" value="Gfo/Idh/MocA-like_OxRdtase_N"/>
</dbReference>
<dbReference type="InterPro" id="IPR055170">
    <property type="entry name" value="GFO_IDH_MocA-like_dom"/>
</dbReference>
<evidence type="ECO:0000256" key="1">
    <source>
        <dbReference type="ARBA" id="ARBA00010928"/>
    </source>
</evidence>
<evidence type="ECO:0000259" key="4">
    <source>
        <dbReference type="Pfam" id="PF22725"/>
    </source>
</evidence>
<gene>
    <name evidence="5" type="ORF">ACFFIA_15125</name>
</gene>
<evidence type="ECO:0000313" key="6">
    <source>
        <dbReference type="Proteomes" id="UP001589867"/>
    </source>
</evidence>
<reference evidence="5 6" key="1">
    <citation type="submission" date="2024-09" db="EMBL/GenBank/DDBJ databases">
        <authorList>
            <person name="Sun Q."/>
            <person name="Mori K."/>
        </authorList>
    </citation>
    <scope>NUCLEOTIDE SEQUENCE [LARGE SCALE GENOMIC DNA]</scope>
    <source>
        <strain evidence="5 6">TBRC 3947</strain>
    </source>
</reference>
<proteinExistence type="inferred from homology"/>
<feature type="domain" description="Gfo/Idh/MocA-like oxidoreductase N-terminal" evidence="3">
    <location>
        <begin position="8"/>
        <end position="124"/>
    </location>
</feature>
<evidence type="ECO:0000259" key="3">
    <source>
        <dbReference type="Pfam" id="PF01408"/>
    </source>
</evidence>
<evidence type="ECO:0000256" key="2">
    <source>
        <dbReference type="ARBA" id="ARBA00023002"/>
    </source>
</evidence>
<protein>
    <submittedName>
        <fullName evidence="5">Gfo/Idh/MocA family protein</fullName>
    </submittedName>
</protein>
<comment type="caution">
    <text evidence="5">The sequence shown here is derived from an EMBL/GenBank/DDBJ whole genome shotgun (WGS) entry which is preliminary data.</text>
</comment>
<keyword evidence="6" id="KW-1185">Reference proteome</keyword>
<accession>A0ABV6M379</accession>
<dbReference type="PANTHER" id="PTHR22604:SF105">
    <property type="entry name" value="TRANS-1,2-DIHYDROBENZENE-1,2-DIOL DEHYDROGENASE"/>
    <property type="match status" value="1"/>
</dbReference>
<dbReference type="InterPro" id="IPR036291">
    <property type="entry name" value="NAD(P)-bd_dom_sf"/>
</dbReference>
<dbReference type="Gene3D" id="3.40.50.720">
    <property type="entry name" value="NAD(P)-binding Rossmann-like Domain"/>
    <property type="match status" value="1"/>
</dbReference>
<dbReference type="EMBL" id="JBHLUH010000023">
    <property type="protein sequence ID" value="MFC0528992.1"/>
    <property type="molecule type" value="Genomic_DNA"/>
</dbReference>
<dbReference type="Gene3D" id="3.30.360.10">
    <property type="entry name" value="Dihydrodipicolinate Reductase, domain 2"/>
    <property type="match status" value="1"/>
</dbReference>
<dbReference type="Pfam" id="PF01408">
    <property type="entry name" value="GFO_IDH_MocA"/>
    <property type="match status" value="1"/>
</dbReference>
<evidence type="ECO:0000313" key="5">
    <source>
        <dbReference type="EMBL" id="MFC0528992.1"/>
    </source>
</evidence>
<name>A0ABV6M379_9ACTN</name>
<dbReference type="PANTHER" id="PTHR22604">
    <property type="entry name" value="OXIDOREDUCTASES"/>
    <property type="match status" value="1"/>
</dbReference>
<dbReference type="SUPFAM" id="SSF55347">
    <property type="entry name" value="Glyceraldehyde-3-phosphate dehydrogenase-like, C-terminal domain"/>
    <property type="match status" value="1"/>
</dbReference>